<accession>A0A561V9P8</accession>
<evidence type="ECO:0000259" key="2">
    <source>
        <dbReference type="Pfam" id="PF21725"/>
    </source>
</evidence>
<dbReference type="RefSeq" id="WP_145737130.1">
    <property type="nucleotide sequence ID" value="NZ_VIWX01000001.1"/>
</dbReference>
<reference evidence="3 4" key="1">
    <citation type="submission" date="2019-06" db="EMBL/GenBank/DDBJ databases">
        <title>Sequencing the genomes of 1000 actinobacteria strains.</title>
        <authorList>
            <person name="Klenk H.-P."/>
        </authorList>
    </citation>
    <scope>NUCLEOTIDE SEQUENCE [LARGE SCALE GENOMIC DNA]</scope>
    <source>
        <strain evidence="3 4">DSM 46699</strain>
    </source>
</reference>
<feature type="region of interest" description="Disordered" evidence="1">
    <location>
        <begin position="113"/>
        <end position="136"/>
    </location>
</feature>
<name>A0A561V9P8_9PSEU</name>
<dbReference type="EMBL" id="VIWX01000001">
    <property type="protein sequence ID" value="TWG08341.1"/>
    <property type="molecule type" value="Genomic_DNA"/>
</dbReference>
<organism evidence="3 4">
    <name type="scientific">Saccharopolyspora dendranthemae</name>
    <dbReference type="NCBI Taxonomy" id="1181886"/>
    <lineage>
        <taxon>Bacteria</taxon>
        <taxon>Bacillati</taxon>
        <taxon>Actinomycetota</taxon>
        <taxon>Actinomycetes</taxon>
        <taxon>Pseudonocardiales</taxon>
        <taxon>Pseudonocardiaceae</taxon>
        <taxon>Saccharopolyspora</taxon>
    </lineage>
</organism>
<evidence type="ECO:0000256" key="1">
    <source>
        <dbReference type="SAM" id="MobiDB-lite"/>
    </source>
</evidence>
<dbReference type="AlphaFoldDB" id="A0A561V9P8"/>
<proteinExistence type="predicted"/>
<gene>
    <name evidence="3" type="ORF">FHU35_11960</name>
</gene>
<feature type="domain" description="Putative T7SS secretion signal" evidence="2">
    <location>
        <begin position="15"/>
        <end position="185"/>
    </location>
</feature>
<dbReference type="SUPFAM" id="SSF140453">
    <property type="entry name" value="EsxAB dimer-like"/>
    <property type="match status" value="1"/>
</dbReference>
<sequence>MTEGKYPSLGFDPARGNVAEVRSVSRQLGDTATYSREAHEVLVSVKNQKDVWQGEAAKAFADSLGELPKYLDDAQESLKIASKALTAWGDRLQDHQREAARLEDQARRALQDYEAKTKAAEGARSAAQQQADDPELHDAAVQKINAANDAWDEVESIRRKAGDLQDTWEDDARACADKLNEAAQKAPNKAFADSFSEMWSDTGKWFKDHLGDIGDIAGIVSAVAGALAFIPVLAPFAGPIALIAGGVALAAHGADMVVNEKFDDENAWVSVSGDVLGLLPGVGAVSKGFDVAGDVVAGADRMVDVTRATGVAGMAESASEAALKGGRTVAQEVFHDAQKPAMAFNWVAEKALGPTASEGMQRSVAGALQGGTTVGLQVPSGAGLFANDQNTTDAKNASGFASGILSGIAVK</sequence>
<dbReference type="Gene3D" id="1.10.287.1060">
    <property type="entry name" value="ESAT-6-like"/>
    <property type="match status" value="1"/>
</dbReference>
<dbReference type="InterPro" id="IPR049082">
    <property type="entry name" value="T7SS_signal"/>
</dbReference>
<keyword evidence="4" id="KW-1185">Reference proteome</keyword>
<dbReference type="InterPro" id="IPR036689">
    <property type="entry name" value="ESAT-6-like_sf"/>
</dbReference>
<protein>
    <recommendedName>
        <fullName evidence="2">Putative T7SS secretion signal domain-containing protein</fullName>
    </recommendedName>
</protein>
<dbReference type="Pfam" id="PF21725">
    <property type="entry name" value="T7SS_signal"/>
    <property type="match status" value="1"/>
</dbReference>
<comment type="caution">
    <text evidence="3">The sequence shown here is derived from an EMBL/GenBank/DDBJ whole genome shotgun (WGS) entry which is preliminary data.</text>
</comment>
<evidence type="ECO:0000313" key="3">
    <source>
        <dbReference type="EMBL" id="TWG08341.1"/>
    </source>
</evidence>
<evidence type="ECO:0000313" key="4">
    <source>
        <dbReference type="Proteomes" id="UP000316184"/>
    </source>
</evidence>
<dbReference type="Proteomes" id="UP000316184">
    <property type="component" value="Unassembled WGS sequence"/>
</dbReference>
<dbReference type="OrthoDB" id="4140785at2"/>